<dbReference type="InterPro" id="IPR000468">
    <property type="entry name" value="Barstar"/>
</dbReference>
<dbReference type="Proteomes" id="UP001432046">
    <property type="component" value="Chromosome"/>
</dbReference>
<accession>A0ABZ2NQ27</accession>
<feature type="domain" description="Barstar (barnase inhibitor)" evidence="2">
    <location>
        <begin position="28"/>
        <end position="111"/>
    </location>
</feature>
<proteinExistence type="inferred from homology"/>
<evidence type="ECO:0000313" key="3">
    <source>
        <dbReference type="EMBL" id="WXC76595.1"/>
    </source>
</evidence>
<name>A0ABZ2NQ27_9BRAD</name>
<comment type="similarity">
    <text evidence="1">Belongs to the barstar family.</text>
</comment>
<dbReference type="SUPFAM" id="SSF52038">
    <property type="entry name" value="Barstar-related"/>
    <property type="match status" value="1"/>
</dbReference>
<keyword evidence="4" id="KW-1185">Reference proteome</keyword>
<dbReference type="InterPro" id="IPR035905">
    <property type="entry name" value="Barstar-like_sf"/>
</dbReference>
<reference evidence="3" key="2">
    <citation type="submission" date="2024-03" db="EMBL/GenBank/DDBJ databases">
        <authorList>
            <person name="Bromfield E.S.P."/>
            <person name="Cloutier S."/>
        </authorList>
    </citation>
    <scope>NUCLEOTIDE SEQUENCE</scope>
    <source>
        <strain evidence="3">5S5</strain>
    </source>
</reference>
<dbReference type="RefSeq" id="WP_224496782.1">
    <property type="nucleotide sequence ID" value="NZ_CP088285.1"/>
</dbReference>
<protein>
    <submittedName>
        <fullName evidence="3">Barstar family protein</fullName>
    </submittedName>
</protein>
<evidence type="ECO:0000313" key="4">
    <source>
        <dbReference type="Proteomes" id="UP001432046"/>
    </source>
</evidence>
<dbReference type="EMBL" id="CP147711">
    <property type="protein sequence ID" value="WXC76595.1"/>
    <property type="molecule type" value="Genomic_DNA"/>
</dbReference>
<reference evidence="3" key="1">
    <citation type="journal article" date="2021" name="Int. J. Syst. Evol. Microbiol.">
        <title>Bradyrhizobium septentrionale sp. nov. (sv. septentrionale) and Bradyrhizobium quebecense sp. nov. (sv. septentrionale) associated with legumes native to Canada possess rearranged symbiosis genes and numerous insertion sequences.</title>
        <authorList>
            <person name="Bromfield E.S.P."/>
            <person name="Cloutier S."/>
        </authorList>
    </citation>
    <scope>NUCLEOTIDE SEQUENCE</scope>
    <source>
        <strain evidence="3">5S5</strain>
    </source>
</reference>
<organism evidence="3 4">
    <name type="scientific">Bradyrhizobium septentrionale</name>
    <dbReference type="NCBI Taxonomy" id="1404411"/>
    <lineage>
        <taxon>Bacteria</taxon>
        <taxon>Pseudomonadati</taxon>
        <taxon>Pseudomonadota</taxon>
        <taxon>Alphaproteobacteria</taxon>
        <taxon>Hyphomicrobiales</taxon>
        <taxon>Nitrobacteraceae</taxon>
        <taxon>Bradyrhizobium</taxon>
    </lineage>
</organism>
<dbReference type="Gene3D" id="3.30.370.10">
    <property type="entry name" value="Barstar-like"/>
    <property type="match status" value="1"/>
</dbReference>
<evidence type="ECO:0000259" key="2">
    <source>
        <dbReference type="Pfam" id="PF01337"/>
    </source>
</evidence>
<dbReference type="Pfam" id="PF01337">
    <property type="entry name" value="Barstar"/>
    <property type="match status" value="1"/>
</dbReference>
<evidence type="ECO:0000256" key="1">
    <source>
        <dbReference type="ARBA" id="ARBA00006845"/>
    </source>
</evidence>
<sequence length="131" mass="14387">MSKPQIFISFGDDGVPSRAAARVSVPESVTSKAALLATLAAQLKFPDYSGTNWDAFEECIRDLSWLPPGPVLIAHADVPLISDAPNAITYAAILNEAARKMLRSQDHPLSVAFPLKHREQIIWLLRAHRTD</sequence>
<gene>
    <name evidence="3" type="ORF">WDK88_24225</name>
</gene>